<dbReference type="RefSeq" id="WP_382401082.1">
    <property type="nucleotide sequence ID" value="NZ_JBHSWH010000001.1"/>
</dbReference>
<evidence type="ECO:0000313" key="1">
    <source>
        <dbReference type="EMBL" id="MFC6705708.1"/>
    </source>
</evidence>
<dbReference type="InterPro" id="IPR014729">
    <property type="entry name" value="Rossmann-like_a/b/a_fold"/>
</dbReference>
<dbReference type="EMBL" id="JBHSWH010000001">
    <property type="protein sequence ID" value="MFC6705708.1"/>
    <property type="molecule type" value="Genomic_DNA"/>
</dbReference>
<keyword evidence="2" id="KW-1185">Reference proteome</keyword>
<evidence type="ECO:0000313" key="2">
    <source>
        <dbReference type="Proteomes" id="UP001596298"/>
    </source>
</evidence>
<dbReference type="Proteomes" id="UP001596298">
    <property type="component" value="Unassembled WGS sequence"/>
</dbReference>
<sequence length="585" mass="63492">MIDVDRYAGGILAVSYDDERRHDRDPAAALSSAGIAAPTLIRRRNVTVAVWGQLAAEQANGMPLVISGLARGPRANVPIGQLNLTNGMAGSHSIAELMPPFGAVQVEEDTVRAVTDALGYRHIYHRTGEGWSAVSTSSLALAHLAETRMDRNGIAVQAMLGWQVGSRTLFEHVTKLRQRERITLAEGRSVTDHYTPDAPRARVRADRAVAEASAMLRDYLVDYLDDHPDAILQLTGGLDSRILLAAIPPDRRRGIRVLTLESGPESDDVRIAAQLAERYGMRHLVQGLSRLDDLHHAAAHELVMTAAHDLNGMADPVAHAALLAVESTFPQGDRISGLGGEVARGFYYVGPAVAYPVSRPLTRALTSWRMFANDSVATTALNREFALWARQFATEEIHRVLSDSGMSWPDATDQLYLYERMQRWAGVTDSAVCLGRATVNPMLDPRFIAIADSLAPADKAHARFLAQLVCRLDPELADIPLDGRLAPSAYAAPGPRQRLANGIPMAQKARRKIVQRLHNDRRPPAGGDTLTALVTEHWRQNPTLLDPVRAACVFDDQWLDAMVAGGGADPSTTALLATMVALAPA</sequence>
<proteinExistence type="predicted"/>
<comment type="caution">
    <text evidence="1">The sequence shown here is derived from an EMBL/GenBank/DDBJ whole genome shotgun (WGS) entry which is preliminary data.</text>
</comment>
<reference evidence="2" key="1">
    <citation type="journal article" date="2019" name="Int. J. Syst. Evol. Microbiol.">
        <title>The Global Catalogue of Microorganisms (GCM) 10K type strain sequencing project: providing services to taxonomists for standard genome sequencing and annotation.</title>
        <authorList>
            <consortium name="The Broad Institute Genomics Platform"/>
            <consortium name="The Broad Institute Genome Sequencing Center for Infectious Disease"/>
            <person name="Wu L."/>
            <person name="Ma J."/>
        </authorList>
    </citation>
    <scope>NUCLEOTIDE SEQUENCE [LARGE SCALE GENOMIC DNA]</scope>
    <source>
        <strain evidence="2">CCUG 58127</strain>
    </source>
</reference>
<dbReference type="SUPFAM" id="SSF52402">
    <property type="entry name" value="Adenine nucleotide alpha hydrolases-like"/>
    <property type="match status" value="1"/>
</dbReference>
<organism evidence="1 2">
    <name type="scientific">Flexivirga alba</name>
    <dbReference type="NCBI Taxonomy" id="702742"/>
    <lineage>
        <taxon>Bacteria</taxon>
        <taxon>Bacillati</taxon>
        <taxon>Actinomycetota</taxon>
        <taxon>Actinomycetes</taxon>
        <taxon>Micrococcales</taxon>
        <taxon>Dermacoccaceae</taxon>
        <taxon>Flexivirga</taxon>
    </lineage>
</organism>
<gene>
    <name evidence="1" type="ORF">ACFQDH_10630</name>
</gene>
<protein>
    <recommendedName>
        <fullName evidence="3">Asparagine synthetase domain-containing protein</fullName>
    </recommendedName>
</protein>
<accession>A0ABW2AFP6</accession>
<dbReference type="Gene3D" id="3.40.50.620">
    <property type="entry name" value="HUPs"/>
    <property type="match status" value="1"/>
</dbReference>
<evidence type="ECO:0008006" key="3">
    <source>
        <dbReference type="Google" id="ProtNLM"/>
    </source>
</evidence>
<name>A0ABW2AFP6_9MICO</name>